<dbReference type="Pfam" id="PF13426">
    <property type="entry name" value="PAS_9"/>
    <property type="match status" value="1"/>
</dbReference>
<dbReference type="FunFam" id="3.30.450.20:FF:000046">
    <property type="entry name" value="Aerotaxis sensor receptor"/>
    <property type="match status" value="1"/>
</dbReference>
<keyword evidence="2" id="KW-1003">Cell membrane</keyword>
<protein>
    <submittedName>
        <fullName evidence="15">Methyl-accepting chemotaxis protein II</fullName>
    </submittedName>
</protein>
<keyword evidence="4" id="KW-0145">Chemotaxis</keyword>
<keyword evidence="8 11" id="KW-0472">Membrane</keyword>
<dbReference type="SMART" id="SM00283">
    <property type="entry name" value="MA"/>
    <property type="match status" value="1"/>
</dbReference>
<dbReference type="Gene3D" id="1.20.120.1530">
    <property type="match status" value="1"/>
</dbReference>
<evidence type="ECO:0000256" key="6">
    <source>
        <dbReference type="ARBA" id="ARBA00022692"/>
    </source>
</evidence>
<dbReference type="InterPro" id="IPR004089">
    <property type="entry name" value="MCPsignal_dom"/>
</dbReference>
<dbReference type="InterPro" id="IPR035965">
    <property type="entry name" value="PAS-like_dom_sf"/>
</dbReference>
<dbReference type="Gene3D" id="3.30.450.20">
    <property type="entry name" value="PAS domain"/>
    <property type="match status" value="2"/>
</dbReference>
<comment type="caution">
    <text evidence="15">The sequence shown here is derived from an EMBL/GenBank/DDBJ whole genome shotgun (WGS) entry which is preliminary data.</text>
</comment>
<feature type="transmembrane region" description="Helical" evidence="11">
    <location>
        <begin position="154"/>
        <end position="175"/>
    </location>
</feature>
<feature type="domain" description="HAMP" evidence="14">
    <location>
        <begin position="203"/>
        <end position="255"/>
    </location>
</feature>
<evidence type="ECO:0000259" key="12">
    <source>
        <dbReference type="PROSITE" id="PS50111"/>
    </source>
</evidence>
<dbReference type="GO" id="GO:0007165">
    <property type="term" value="P:signal transduction"/>
    <property type="evidence" value="ECO:0007669"/>
    <property type="project" value="InterPro"/>
</dbReference>
<feature type="domain" description="Methyl-accepting transducer" evidence="12">
    <location>
        <begin position="593"/>
        <end position="822"/>
    </location>
</feature>
<dbReference type="SUPFAM" id="SSF55785">
    <property type="entry name" value="PYP-like sensor domain (PAS domain)"/>
    <property type="match status" value="1"/>
</dbReference>
<evidence type="ECO:0000256" key="2">
    <source>
        <dbReference type="ARBA" id="ARBA00022475"/>
    </source>
</evidence>
<reference evidence="15" key="1">
    <citation type="submission" date="2016-10" db="EMBL/GenBank/DDBJ databases">
        <title>Sequence of Gallionella enrichment culture.</title>
        <authorList>
            <person name="Poehlein A."/>
            <person name="Muehling M."/>
            <person name="Daniel R."/>
        </authorList>
    </citation>
    <scope>NUCLEOTIDE SEQUENCE</scope>
</reference>
<accession>A0A1J5TNK5</accession>
<evidence type="ECO:0000256" key="11">
    <source>
        <dbReference type="SAM" id="Phobius"/>
    </source>
</evidence>
<dbReference type="SMART" id="SM00086">
    <property type="entry name" value="PAC"/>
    <property type="match status" value="1"/>
</dbReference>
<sequence>MKAPVTKIEVELKDTSSIVSKTDLKGIITYINRDFLEISGFTEQELIGKNHNLVRHPDMPPAAFKDLWDTVKAGKPWNGIVKNRCKNGDHYWVEANVAPVREGQHVIGYMSVRSKPTRQQISDAEQTYRQMRLGKLPKASLISRLVLTLRNTSLYYKVLTVMALPVCAVVGFALLGNPEVANGWVIAGIGAVAALMASALLTRAIVTPLQRATQYLDEIAGGNLQLKIDTKCNSEAGKMIQALKSMQIKVGFDVNDARKTAEEAYSLEIGLNNSALGVTFSDSQFNLQYINQSAKNIWQCMASEVKKQHKDFSVNELIGKGLGQFFEHDTDRALLAQQLTAPKTIDIDMYGYQLQLTVIPIFNKNGEYLGRMTQWLDRTAEVLAEKEVARLVEEAVAGKLSERVNISILPTGFILDTGKGINNILDAVINPLNMAAGYVENFAKGNIPAKITDNYNGDFNIIKNNLNACIDALSLLVVDANMLAQAAQANKLDTRADASKHLGDYRKVVEGVNSTLDTVMQKNETDAAVKAQDAQVLSDAVEETQGIIASAKTGDLSNRVSLEGKTGAIASLCDGVNALMDKMTEVIVQVRESGETINSAAGEISSGNSDLSNRTEQQASSLEETASSMEELASTVKQNADNAKQANELAAVASDVAIKGGNVVNEVIATMVDINTSSRMIEDIISVIDGIAFQTNILALNAAVEAARAGEQGRGFAVVAGEVRNLAQRSASAAKEIKALISDSVSKVQDGTKLVEDAGKTMDEIVSSVKRVTDIIGEITTASVEQSAGIDQVNHAITSMDEVTQQNAALVEQAAAAAEALVDQAASLMDTVGEFKLNGDTSVSTKNVTRRTAMHLVSNAQPPVLRPLSRPLPIQSIANAGSSDWEEF</sequence>
<dbReference type="SMART" id="SM00091">
    <property type="entry name" value="PAS"/>
    <property type="match status" value="2"/>
</dbReference>
<organism evidence="15">
    <name type="scientific">mine drainage metagenome</name>
    <dbReference type="NCBI Taxonomy" id="410659"/>
    <lineage>
        <taxon>unclassified sequences</taxon>
        <taxon>metagenomes</taxon>
        <taxon>ecological metagenomes</taxon>
    </lineage>
</organism>
<dbReference type="PRINTS" id="PR00260">
    <property type="entry name" value="CHEMTRNSDUCR"/>
</dbReference>
<dbReference type="PROSITE" id="PS50885">
    <property type="entry name" value="HAMP"/>
    <property type="match status" value="1"/>
</dbReference>
<evidence type="ECO:0000313" key="15">
    <source>
        <dbReference type="EMBL" id="OIR17832.1"/>
    </source>
</evidence>
<feature type="region of interest" description="Disordered" evidence="10">
    <location>
        <begin position="600"/>
        <end position="626"/>
    </location>
</feature>
<dbReference type="CDD" id="cd00130">
    <property type="entry name" value="PAS"/>
    <property type="match status" value="1"/>
</dbReference>
<dbReference type="Pfam" id="PF00672">
    <property type="entry name" value="HAMP"/>
    <property type="match status" value="1"/>
</dbReference>
<dbReference type="Gene3D" id="6.10.340.10">
    <property type="match status" value="1"/>
</dbReference>
<comment type="similarity">
    <text evidence="9">Belongs to the methyl-accepting chemotaxis (MCP) protein family.</text>
</comment>
<dbReference type="GO" id="GO:0005886">
    <property type="term" value="C:plasma membrane"/>
    <property type="evidence" value="ECO:0007669"/>
    <property type="project" value="UniProtKB-SubCell"/>
</dbReference>
<keyword evidence="6 11" id="KW-0812">Transmembrane</keyword>
<evidence type="ECO:0000259" key="13">
    <source>
        <dbReference type="PROSITE" id="PS50112"/>
    </source>
</evidence>
<dbReference type="SMART" id="SM00304">
    <property type="entry name" value="HAMP"/>
    <property type="match status" value="3"/>
</dbReference>
<dbReference type="InterPro" id="IPR001610">
    <property type="entry name" value="PAC"/>
</dbReference>
<evidence type="ECO:0000256" key="9">
    <source>
        <dbReference type="ARBA" id="ARBA00029447"/>
    </source>
</evidence>
<evidence type="ECO:0000256" key="8">
    <source>
        <dbReference type="ARBA" id="ARBA00023136"/>
    </source>
</evidence>
<evidence type="ECO:0000256" key="4">
    <source>
        <dbReference type="ARBA" id="ARBA00022500"/>
    </source>
</evidence>
<dbReference type="InterPro" id="IPR000014">
    <property type="entry name" value="PAS"/>
</dbReference>
<dbReference type="CDD" id="cd11386">
    <property type="entry name" value="MCP_signal"/>
    <property type="match status" value="1"/>
</dbReference>
<dbReference type="InterPro" id="IPR004090">
    <property type="entry name" value="Chemotax_Me-accpt_rcpt"/>
</dbReference>
<evidence type="ECO:0000256" key="10">
    <source>
        <dbReference type="SAM" id="MobiDB-lite"/>
    </source>
</evidence>
<dbReference type="EMBL" id="MLJW01000004">
    <property type="protein sequence ID" value="OIR17832.1"/>
    <property type="molecule type" value="Genomic_DNA"/>
</dbReference>
<keyword evidence="5" id="KW-0997">Cell inner membrane</keyword>
<evidence type="ECO:0000256" key="5">
    <source>
        <dbReference type="ARBA" id="ARBA00022519"/>
    </source>
</evidence>
<dbReference type="FunFam" id="1.10.287.950:FF:000001">
    <property type="entry name" value="Methyl-accepting chemotaxis sensory transducer"/>
    <property type="match status" value="1"/>
</dbReference>
<evidence type="ECO:0000256" key="1">
    <source>
        <dbReference type="ARBA" id="ARBA00004429"/>
    </source>
</evidence>
<dbReference type="InterPro" id="IPR003660">
    <property type="entry name" value="HAMP_dom"/>
</dbReference>
<name>A0A1J5TNK5_9ZZZZ</name>
<dbReference type="GO" id="GO:0006935">
    <property type="term" value="P:chemotaxis"/>
    <property type="evidence" value="ECO:0007669"/>
    <property type="project" value="UniProtKB-KW"/>
</dbReference>
<dbReference type="NCBIfam" id="TIGR00229">
    <property type="entry name" value="sensory_box"/>
    <property type="match status" value="1"/>
</dbReference>
<dbReference type="Pfam" id="PF08447">
    <property type="entry name" value="PAS_3"/>
    <property type="match status" value="1"/>
</dbReference>
<dbReference type="Pfam" id="PF18947">
    <property type="entry name" value="HAMP_2"/>
    <property type="match status" value="1"/>
</dbReference>
<keyword evidence="7 11" id="KW-1133">Transmembrane helix</keyword>
<dbReference type="SUPFAM" id="SSF58104">
    <property type="entry name" value="Methyl-accepting chemotaxis protein (MCP) signaling domain"/>
    <property type="match status" value="1"/>
</dbReference>
<evidence type="ECO:0000259" key="14">
    <source>
        <dbReference type="PROSITE" id="PS50885"/>
    </source>
</evidence>
<dbReference type="PANTHER" id="PTHR43531:SF14">
    <property type="entry name" value="METHYL-ACCEPTING CHEMOTAXIS PROTEIN I-RELATED"/>
    <property type="match status" value="1"/>
</dbReference>
<dbReference type="InterPro" id="IPR051310">
    <property type="entry name" value="MCP_chemotaxis"/>
</dbReference>
<gene>
    <name evidence="15" type="primary">tar_1</name>
    <name evidence="15" type="ORF">GALL_20540</name>
</gene>
<feature type="transmembrane region" description="Helical" evidence="11">
    <location>
        <begin position="181"/>
        <end position="201"/>
    </location>
</feature>
<dbReference type="PROSITE" id="PS50112">
    <property type="entry name" value="PAS"/>
    <property type="match status" value="1"/>
</dbReference>
<evidence type="ECO:0000256" key="7">
    <source>
        <dbReference type="ARBA" id="ARBA00022989"/>
    </source>
</evidence>
<dbReference type="AlphaFoldDB" id="A0A1J5TNK5"/>
<comment type="subcellular location">
    <subcellularLocation>
        <location evidence="1">Cell inner membrane</location>
        <topology evidence="1">Multi-pass membrane protein</topology>
    </subcellularLocation>
</comment>
<feature type="domain" description="PAS" evidence="13">
    <location>
        <begin position="12"/>
        <end position="58"/>
    </location>
</feature>
<dbReference type="Pfam" id="PF00015">
    <property type="entry name" value="MCPsignal"/>
    <property type="match status" value="1"/>
</dbReference>
<keyword evidence="3" id="KW-0488">Methylation</keyword>
<dbReference type="GO" id="GO:0004888">
    <property type="term" value="F:transmembrane signaling receptor activity"/>
    <property type="evidence" value="ECO:0007669"/>
    <property type="project" value="InterPro"/>
</dbReference>
<dbReference type="PROSITE" id="PS50111">
    <property type="entry name" value="CHEMOTAXIS_TRANSDUC_2"/>
    <property type="match status" value="1"/>
</dbReference>
<proteinExistence type="inferred from homology"/>
<evidence type="ECO:0000256" key="3">
    <source>
        <dbReference type="ARBA" id="ARBA00022481"/>
    </source>
</evidence>
<dbReference type="Gene3D" id="1.10.287.950">
    <property type="entry name" value="Methyl-accepting chemotaxis protein"/>
    <property type="match status" value="1"/>
</dbReference>
<dbReference type="PANTHER" id="PTHR43531">
    <property type="entry name" value="PROTEIN ICFG"/>
    <property type="match status" value="1"/>
</dbReference>
<dbReference type="SUPFAM" id="SSF158472">
    <property type="entry name" value="HAMP domain-like"/>
    <property type="match status" value="1"/>
</dbReference>
<dbReference type="InterPro" id="IPR013655">
    <property type="entry name" value="PAS_fold_3"/>
</dbReference>